<keyword evidence="2" id="KW-1185">Reference proteome</keyword>
<dbReference type="AlphaFoldDB" id="W8SPD4"/>
<evidence type="ECO:0000313" key="1">
    <source>
        <dbReference type="EMBL" id="AHM04390.1"/>
    </source>
</evidence>
<evidence type="ECO:0000313" key="2">
    <source>
        <dbReference type="Proteomes" id="UP000019593"/>
    </source>
</evidence>
<organism evidence="1 2">
    <name type="scientific">Roseicyclus elongatus DSM 19469</name>
    <dbReference type="NCBI Taxonomy" id="1294273"/>
    <lineage>
        <taxon>Bacteria</taxon>
        <taxon>Pseudomonadati</taxon>
        <taxon>Pseudomonadota</taxon>
        <taxon>Alphaproteobacteria</taxon>
        <taxon>Rhodobacterales</taxon>
        <taxon>Roseobacteraceae</taxon>
        <taxon>Roseicyclus</taxon>
    </lineage>
</organism>
<gene>
    <name evidence="1" type="ORF">roselon_02039</name>
</gene>
<dbReference type="HOGENOM" id="CLU_3348156_0_0_5"/>
<proteinExistence type="predicted"/>
<reference evidence="1 2" key="1">
    <citation type="submission" date="2013-03" db="EMBL/GenBank/DDBJ databases">
        <authorList>
            <person name="Fiebig A."/>
            <person name="Goeker M."/>
            <person name="Klenk H.-P.P."/>
        </authorList>
    </citation>
    <scope>NUCLEOTIDE SEQUENCE [LARGE SCALE GENOMIC DNA]</scope>
    <source>
        <strain evidence="2">DSM 19469</strain>
    </source>
</reference>
<dbReference type="KEGG" id="red:roselon_02039"/>
<name>W8SPD4_9RHOB</name>
<dbReference type="STRING" id="1294273.roselon_02039"/>
<dbReference type="Proteomes" id="UP000019593">
    <property type="component" value="Chromosome"/>
</dbReference>
<accession>W8SPD4</accession>
<dbReference type="EMBL" id="CP004372">
    <property type="protein sequence ID" value="AHM04390.1"/>
    <property type="molecule type" value="Genomic_DNA"/>
</dbReference>
<protein>
    <submittedName>
        <fullName evidence="1">Uncharacterized protein</fullName>
    </submittedName>
</protein>
<sequence>MTDSPLTKRANASQRHEARHFISYATICRAISFFRRA</sequence>